<dbReference type="RefSeq" id="XP_056685162.1">
    <property type="nucleotide sequence ID" value="XM_056829184.1"/>
</dbReference>
<dbReference type="InterPro" id="IPR013103">
    <property type="entry name" value="RVT_2"/>
</dbReference>
<reference evidence="2" key="1">
    <citation type="journal article" date="2021" name="Nat. Commun.">
        <title>Genomic analyses provide insights into spinach domestication and the genetic basis of agronomic traits.</title>
        <authorList>
            <person name="Cai X."/>
            <person name="Sun X."/>
            <person name="Xu C."/>
            <person name="Sun H."/>
            <person name="Wang X."/>
            <person name="Ge C."/>
            <person name="Zhang Z."/>
            <person name="Wang Q."/>
            <person name="Fei Z."/>
            <person name="Jiao C."/>
            <person name="Wang Q."/>
        </authorList>
    </citation>
    <scope>NUCLEOTIDE SEQUENCE [LARGE SCALE GENOMIC DNA]</scope>
    <source>
        <strain evidence="2">cv. Varoflay</strain>
    </source>
</reference>
<accession>A0ABM3QP75</accession>
<feature type="domain" description="Reverse transcriptase Ty1/copia-type" evidence="1">
    <location>
        <begin position="3"/>
        <end position="143"/>
    </location>
</feature>
<reference evidence="3" key="2">
    <citation type="submission" date="2025-08" db="UniProtKB">
        <authorList>
            <consortium name="RefSeq"/>
        </authorList>
    </citation>
    <scope>IDENTIFICATION</scope>
    <source>
        <tissue evidence="3">Leaf</tissue>
    </source>
</reference>
<dbReference type="GeneID" id="130461194"/>
<protein>
    <submittedName>
        <fullName evidence="3">Uncharacterized mitochondrial protein AtMg00810-like</fullName>
    </submittedName>
</protein>
<dbReference type="CDD" id="cd09272">
    <property type="entry name" value="RNase_HI_RT_Ty1"/>
    <property type="match status" value="1"/>
</dbReference>
<sequence>MKLPEGIPNPGNKVCRLKKSLYGLKQASRQWFSKLTQEWKMQGFEQSKNDDSLFIKRSGSDITLAAVYVDDMILTGTDHKVISDLKSHLHKTFSIKDLGILHYFLGIEVGYSSDGRTLTQGKFTNELLHDSGLEDFKPVATPLPLHLKFSLDEGELFAEPEKYRCLVGKLHFLVNTRPDLAYTVQTLSQFMHQPRQPHYDALVHTLRYIAATAGQGRKWKGSDELKLQAFSDSDWASCPDTRRSVTGYFMMLGNSPISWKSKEQPTVSHHLKPNIGRWLLLPLKLPG</sequence>
<dbReference type="PANTHER" id="PTHR11439:SF498">
    <property type="entry name" value="DNAK FAMILY PROTEIN"/>
    <property type="match status" value="1"/>
</dbReference>
<keyword evidence="2" id="KW-1185">Reference proteome</keyword>
<dbReference type="InterPro" id="IPR043502">
    <property type="entry name" value="DNA/RNA_pol_sf"/>
</dbReference>
<name>A0ABM3QP75_SPIOL</name>
<dbReference type="SUPFAM" id="SSF56672">
    <property type="entry name" value="DNA/RNA polymerases"/>
    <property type="match status" value="1"/>
</dbReference>
<organism evidence="2 3">
    <name type="scientific">Spinacia oleracea</name>
    <name type="common">Spinach</name>
    <dbReference type="NCBI Taxonomy" id="3562"/>
    <lineage>
        <taxon>Eukaryota</taxon>
        <taxon>Viridiplantae</taxon>
        <taxon>Streptophyta</taxon>
        <taxon>Embryophyta</taxon>
        <taxon>Tracheophyta</taxon>
        <taxon>Spermatophyta</taxon>
        <taxon>Magnoliopsida</taxon>
        <taxon>eudicotyledons</taxon>
        <taxon>Gunneridae</taxon>
        <taxon>Pentapetalae</taxon>
        <taxon>Caryophyllales</taxon>
        <taxon>Chenopodiaceae</taxon>
        <taxon>Chenopodioideae</taxon>
        <taxon>Anserineae</taxon>
        <taxon>Spinacia</taxon>
    </lineage>
</organism>
<dbReference type="PANTHER" id="PTHR11439">
    <property type="entry name" value="GAG-POL-RELATED RETROTRANSPOSON"/>
    <property type="match status" value="1"/>
</dbReference>
<evidence type="ECO:0000313" key="2">
    <source>
        <dbReference type="Proteomes" id="UP000813463"/>
    </source>
</evidence>
<dbReference type="Proteomes" id="UP000813463">
    <property type="component" value="Chromosome 5"/>
</dbReference>
<dbReference type="Pfam" id="PF07727">
    <property type="entry name" value="RVT_2"/>
    <property type="match status" value="1"/>
</dbReference>
<evidence type="ECO:0000313" key="3">
    <source>
        <dbReference type="RefSeq" id="XP_056685162.1"/>
    </source>
</evidence>
<gene>
    <name evidence="3" type="primary">LOC130461194</name>
</gene>
<proteinExistence type="predicted"/>
<evidence type="ECO:0000259" key="1">
    <source>
        <dbReference type="Pfam" id="PF07727"/>
    </source>
</evidence>